<accession>A0ACC5Y9Q9</accession>
<protein>
    <submittedName>
        <fullName evidence="1">Uncharacterized protein</fullName>
    </submittedName>
</protein>
<evidence type="ECO:0000313" key="1">
    <source>
        <dbReference type="EMBL" id="MCJ8732185.1"/>
    </source>
</evidence>
<proteinExistence type="predicted"/>
<keyword evidence="2" id="KW-1185">Reference proteome</keyword>
<dbReference type="Proteomes" id="UP000830395">
    <property type="component" value="Chromosome 5"/>
</dbReference>
<comment type="caution">
    <text evidence="1">The sequence shown here is derived from an EMBL/GenBank/DDBJ whole genome shotgun (WGS) entry which is preliminary data.</text>
</comment>
<organism evidence="1 2">
    <name type="scientific">Pangasius djambal</name>
    <dbReference type="NCBI Taxonomy" id="1691987"/>
    <lineage>
        <taxon>Eukaryota</taxon>
        <taxon>Metazoa</taxon>
        <taxon>Chordata</taxon>
        <taxon>Craniata</taxon>
        <taxon>Vertebrata</taxon>
        <taxon>Euteleostomi</taxon>
        <taxon>Actinopterygii</taxon>
        <taxon>Neopterygii</taxon>
        <taxon>Teleostei</taxon>
        <taxon>Ostariophysi</taxon>
        <taxon>Siluriformes</taxon>
        <taxon>Pangasiidae</taxon>
        <taxon>Pangasius</taxon>
    </lineage>
</organism>
<gene>
    <name evidence="1" type="ORF">PDJAM_G00208330</name>
</gene>
<evidence type="ECO:0000313" key="2">
    <source>
        <dbReference type="Proteomes" id="UP000830395"/>
    </source>
</evidence>
<name>A0ACC5Y9Q9_9TELE</name>
<reference evidence="1" key="1">
    <citation type="submission" date="2020-02" db="EMBL/GenBank/DDBJ databases">
        <title>Genome sequencing of the panga catfish, Pangasius djambal.</title>
        <authorList>
            <person name="Wen M."/>
            <person name="Zahm M."/>
            <person name="Roques C."/>
            <person name="Cabau C."/>
            <person name="Klopp C."/>
            <person name="Donnadieu C."/>
            <person name="Jouanno E."/>
            <person name="Avarre J.-C."/>
            <person name="Campet M."/>
            <person name="Ha T."/>
            <person name="Dugue R."/>
            <person name="Lampietro C."/>
            <person name="Louis A."/>
            <person name="Herpin A."/>
            <person name="Echchiki A."/>
            <person name="Berthelot C."/>
            <person name="Parey E."/>
            <person name="Roest-Crollius H."/>
            <person name="Braasch I."/>
            <person name="Postlethwait J.H."/>
            <person name="Bobe J."/>
            <person name="Montfort J."/>
            <person name="Bouchez O."/>
            <person name="Begum T."/>
            <person name="Schartl M."/>
            <person name="Gustiano R."/>
            <person name="Guiguen Y."/>
        </authorList>
    </citation>
    <scope>NUCLEOTIDE SEQUENCE</scope>
    <source>
        <strain evidence="1">Pdj_M5554</strain>
    </source>
</reference>
<dbReference type="EMBL" id="CM040979">
    <property type="protein sequence ID" value="MCJ8732185.1"/>
    <property type="molecule type" value="Genomic_DNA"/>
</dbReference>
<sequence length="340" mass="38934">MILTLITTTLLGFGSVFTDEVPPPQNLRIQSENLGLVLEWDPPQTTTGKDFRYTAEYRSWAMFNSVCQNVSSLSCNFTEDVTPYGTYIFRVRTELNGKSSVWIEIECQPLEKITVIGAPDVRLQSRRGTMEVDITEPVLRKSNLKDVYGNIFYRIRYWTEGTPEKEELVEQSRVMLTNLLPEMRYCVEVTIVLDHKKNSLPSNITCEMNTASDEVESWLIAVVLLVSFLVTLISVLLISLAVWSGYRGIRFLHPRAKLPEHFKQYLSERPSSSILLAMQISAQPKELYHEFSIITAQEIPPESKQKESSKPTQLNADMKHVCSEQGKTELKEWTCDRLHC</sequence>